<reference evidence="12 13" key="1">
    <citation type="submission" date="2013-03" db="EMBL/GenBank/DDBJ databases">
        <title>The Genome Sequence of Phialophora europaea CBS 101466.</title>
        <authorList>
            <consortium name="The Broad Institute Genomics Platform"/>
            <person name="Cuomo C."/>
            <person name="de Hoog S."/>
            <person name="Gorbushina A."/>
            <person name="Walker B."/>
            <person name="Young S.K."/>
            <person name="Zeng Q."/>
            <person name="Gargeya S."/>
            <person name="Fitzgerald M."/>
            <person name="Haas B."/>
            <person name="Abouelleil A."/>
            <person name="Allen A.W."/>
            <person name="Alvarado L."/>
            <person name="Arachchi H.M."/>
            <person name="Berlin A.M."/>
            <person name="Chapman S.B."/>
            <person name="Gainer-Dewar J."/>
            <person name="Goldberg J."/>
            <person name="Griggs A."/>
            <person name="Gujja S."/>
            <person name="Hansen M."/>
            <person name="Howarth C."/>
            <person name="Imamovic A."/>
            <person name="Ireland A."/>
            <person name="Larimer J."/>
            <person name="McCowan C."/>
            <person name="Murphy C."/>
            <person name="Pearson M."/>
            <person name="Poon T.W."/>
            <person name="Priest M."/>
            <person name="Roberts A."/>
            <person name="Saif S."/>
            <person name="Shea T."/>
            <person name="Sisk P."/>
            <person name="Sykes S."/>
            <person name="Wortman J."/>
            <person name="Nusbaum C."/>
            <person name="Birren B."/>
        </authorList>
    </citation>
    <scope>NUCLEOTIDE SEQUENCE [LARGE SCALE GENOMIC DNA]</scope>
    <source>
        <strain evidence="12 13">CBS 101466</strain>
    </source>
</reference>
<dbReference type="GO" id="GO:0005634">
    <property type="term" value="C:nucleus"/>
    <property type="evidence" value="ECO:0007669"/>
    <property type="project" value="TreeGrafter"/>
</dbReference>
<evidence type="ECO:0000256" key="3">
    <source>
        <dbReference type="ARBA" id="ARBA00022737"/>
    </source>
</evidence>
<evidence type="ECO:0000256" key="5">
    <source>
        <dbReference type="ARBA" id="ARBA00022833"/>
    </source>
</evidence>
<accession>W2RLA6</accession>
<protein>
    <recommendedName>
        <fullName evidence="11">C2H2-type domain-containing protein</fullName>
    </recommendedName>
</protein>
<name>W2RLA6_CYPE1</name>
<feature type="domain" description="C2H2-type" evidence="11">
    <location>
        <begin position="178"/>
        <end position="214"/>
    </location>
</feature>
<dbReference type="InterPro" id="IPR013087">
    <property type="entry name" value="Znf_C2H2_type"/>
</dbReference>
<evidence type="ECO:0000256" key="8">
    <source>
        <dbReference type="ARBA" id="ARBA00023242"/>
    </source>
</evidence>
<dbReference type="GO" id="GO:0000978">
    <property type="term" value="F:RNA polymerase II cis-regulatory region sequence-specific DNA binding"/>
    <property type="evidence" value="ECO:0007669"/>
    <property type="project" value="UniProtKB-ARBA"/>
</dbReference>
<evidence type="ECO:0000256" key="7">
    <source>
        <dbReference type="ARBA" id="ARBA00023163"/>
    </source>
</evidence>
<dbReference type="FunFam" id="3.30.160.60:FF:000072">
    <property type="entry name" value="zinc finger protein 143 isoform X1"/>
    <property type="match status" value="1"/>
</dbReference>
<feature type="domain" description="C2H2-type" evidence="11">
    <location>
        <begin position="116"/>
        <end position="145"/>
    </location>
</feature>
<evidence type="ECO:0000313" key="12">
    <source>
        <dbReference type="EMBL" id="ETN37105.1"/>
    </source>
</evidence>
<dbReference type="EMBL" id="KB822724">
    <property type="protein sequence ID" value="ETN37105.1"/>
    <property type="molecule type" value="Genomic_DNA"/>
</dbReference>
<comment type="subcellular location">
    <subcellularLocation>
        <location evidence="1">Nucleus</location>
    </subcellularLocation>
</comment>
<dbReference type="PANTHER" id="PTHR46179">
    <property type="entry name" value="ZINC FINGER PROTEIN"/>
    <property type="match status" value="1"/>
</dbReference>
<proteinExistence type="predicted"/>
<keyword evidence="13" id="KW-1185">Reference proteome</keyword>
<evidence type="ECO:0000256" key="6">
    <source>
        <dbReference type="ARBA" id="ARBA00023015"/>
    </source>
</evidence>
<feature type="domain" description="C2H2-type" evidence="11">
    <location>
        <begin position="146"/>
        <end position="177"/>
    </location>
</feature>
<keyword evidence="2" id="KW-0479">Metal-binding</keyword>
<evidence type="ECO:0000256" key="9">
    <source>
        <dbReference type="PROSITE-ProRule" id="PRU00042"/>
    </source>
</evidence>
<evidence type="ECO:0000256" key="10">
    <source>
        <dbReference type="SAM" id="MobiDB-lite"/>
    </source>
</evidence>
<evidence type="ECO:0000313" key="13">
    <source>
        <dbReference type="Proteomes" id="UP000030752"/>
    </source>
</evidence>
<sequence>MDVDSDDDFERVSVPGDISDAESDFGYPTARTSSTPAPSTPATTQGTPYCREKRLKCPYDGCDKAFNRPTRLQEHIRSHTNERPFQCPHHPCTKTYLRESHLKHHLKSAHSEIRDFKCSHEGCDKAFATGQRLRVHQATHQGKNNYVCRDYPPCNQVFRKKETLQRHVQTAHESTLPFPCTKIDTRTGQPCNKAYDTASKLATHDRSVHDPTRFSCDQCLAHNAAIAADTSLTEAQKIAKSKSANFATYAELQDHNSNEHPPTCSKCALPFNTSRELTRHNELIHGVVNPNTKPSNRVSCPEPGCDKTFSRTGNLNIHIRTAHENRRDFICGQSDIALGDVSAGTEVTGCGRDFASKAQLGEHVRTVHLGLESAQTLRTKRKRRSGGFPPEAKKPRKDKGIRKTAAISGSAPPHERFPFGNDEDEDGTMADSILLDDEDNELDGSMTMYGSMLYDPNGAYRYDDGEYPASSQHSQSPALMTKQPFPQFQTNEILNDGNTYQSSSYGPEHFECDLDLNTETHPGAFTLEPEMSNALDPALFLSTPSQQQRGLSSSRH</sequence>
<dbReference type="PROSITE" id="PS50157">
    <property type="entry name" value="ZINC_FINGER_C2H2_2"/>
    <property type="match status" value="8"/>
</dbReference>
<feature type="region of interest" description="Disordered" evidence="10">
    <location>
        <begin position="1"/>
        <end position="47"/>
    </location>
</feature>
<dbReference type="AlphaFoldDB" id="W2RLA6"/>
<dbReference type="SMART" id="SM00355">
    <property type="entry name" value="ZnF_C2H2"/>
    <property type="match status" value="8"/>
</dbReference>
<feature type="compositionally biased region" description="Low complexity" evidence="10">
    <location>
        <begin position="28"/>
        <end position="47"/>
    </location>
</feature>
<feature type="domain" description="C2H2-type" evidence="11">
    <location>
        <begin position="298"/>
        <end position="328"/>
    </location>
</feature>
<evidence type="ECO:0000256" key="2">
    <source>
        <dbReference type="ARBA" id="ARBA00022723"/>
    </source>
</evidence>
<dbReference type="GO" id="GO:0008270">
    <property type="term" value="F:zinc ion binding"/>
    <property type="evidence" value="ECO:0007669"/>
    <property type="project" value="UniProtKB-KW"/>
</dbReference>
<dbReference type="GO" id="GO:0003712">
    <property type="term" value="F:transcription coregulator activity"/>
    <property type="evidence" value="ECO:0007669"/>
    <property type="project" value="TreeGrafter"/>
</dbReference>
<dbReference type="GeneID" id="19975434"/>
<feature type="domain" description="C2H2-type" evidence="11">
    <location>
        <begin position="262"/>
        <end position="290"/>
    </location>
</feature>
<dbReference type="OrthoDB" id="4748970at2759"/>
<gene>
    <name evidence="12" type="ORF">HMPREF1541_08095</name>
</gene>
<organism evidence="12 13">
    <name type="scientific">Cyphellophora europaea (strain CBS 101466)</name>
    <name type="common">Phialophora europaea</name>
    <dbReference type="NCBI Taxonomy" id="1220924"/>
    <lineage>
        <taxon>Eukaryota</taxon>
        <taxon>Fungi</taxon>
        <taxon>Dikarya</taxon>
        <taxon>Ascomycota</taxon>
        <taxon>Pezizomycotina</taxon>
        <taxon>Eurotiomycetes</taxon>
        <taxon>Chaetothyriomycetidae</taxon>
        <taxon>Chaetothyriales</taxon>
        <taxon>Cyphellophoraceae</taxon>
        <taxon>Cyphellophora</taxon>
    </lineage>
</organism>
<dbReference type="PANTHER" id="PTHR46179:SF13">
    <property type="entry name" value="C2H2-TYPE DOMAIN-CONTAINING PROTEIN"/>
    <property type="match status" value="1"/>
</dbReference>
<dbReference type="FunCoup" id="W2RLA6">
    <property type="interactions" value="32"/>
</dbReference>
<dbReference type="SUPFAM" id="SSF57667">
    <property type="entry name" value="beta-beta-alpha zinc fingers"/>
    <property type="match status" value="3"/>
</dbReference>
<dbReference type="RefSeq" id="XP_008720637.1">
    <property type="nucleotide sequence ID" value="XM_008722415.1"/>
</dbReference>
<feature type="domain" description="C2H2-type" evidence="11">
    <location>
        <begin position="85"/>
        <end position="115"/>
    </location>
</feature>
<dbReference type="GO" id="GO:0000981">
    <property type="term" value="F:DNA-binding transcription factor activity, RNA polymerase II-specific"/>
    <property type="evidence" value="ECO:0007669"/>
    <property type="project" value="UniProtKB-ARBA"/>
</dbReference>
<dbReference type="eggNOG" id="KOG1721">
    <property type="taxonomic scope" value="Eukaryota"/>
</dbReference>
<dbReference type="Gene3D" id="3.30.160.60">
    <property type="entry name" value="Classic Zinc Finger"/>
    <property type="match status" value="5"/>
</dbReference>
<evidence type="ECO:0000259" key="11">
    <source>
        <dbReference type="PROSITE" id="PS50157"/>
    </source>
</evidence>
<keyword evidence="8" id="KW-0539">Nucleus</keyword>
<dbReference type="InParanoid" id="W2RLA6"/>
<evidence type="ECO:0000256" key="1">
    <source>
        <dbReference type="ARBA" id="ARBA00004123"/>
    </source>
</evidence>
<dbReference type="VEuPathDB" id="FungiDB:HMPREF1541_08095"/>
<dbReference type="STRING" id="1220924.W2RLA6"/>
<dbReference type="HOGENOM" id="CLU_002678_91_1_1"/>
<dbReference type="InterPro" id="IPR051061">
    <property type="entry name" value="Zinc_finger_trans_reg"/>
</dbReference>
<feature type="domain" description="C2H2-type" evidence="11">
    <location>
        <begin position="345"/>
        <end position="373"/>
    </location>
</feature>
<evidence type="ECO:0000256" key="4">
    <source>
        <dbReference type="ARBA" id="ARBA00022771"/>
    </source>
</evidence>
<keyword evidence="3" id="KW-0677">Repeat</keyword>
<keyword evidence="4 9" id="KW-0863">Zinc-finger</keyword>
<keyword evidence="6" id="KW-0805">Transcription regulation</keyword>
<dbReference type="FunFam" id="3.30.160.60:FF:000125">
    <property type="entry name" value="Putative zinc finger protein 143"/>
    <property type="match status" value="1"/>
</dbReference>
<feature type="domain" description="C2H2-type" evidence="11">
    <location>
        <begin position="55"/>
        <end position="84"/>
    </location>
</feature>
<feature type="region of interest" description="Disordered" evidence="10">
    <location>
        <begin position="372"/>
        <end position="428"/>
    </location>
</feature>
<dbReference type="PROSITE" id="PS00028">
    <property type="entry name" value="ZINC_FINGER_C2H2_1"/>
    <property type="match status" value="5"/>
</dbReference>
<keyword evidence="7" id="KW-0804">Transcription</keyword>
<keyword evidence="5" id="KW-0862">Zinc</keyword>
<dbReference type="InterPro" id="IPR036236">
    <property type="entry name" value="Znf_C2H2_sf"/>
</dbReference>
<dbReference type="Proteomes" id="UP000030752">
    <property type="component" value="Unassembled WGS sequence"/>
</dbReference>
<dbReference type="Pfam" id="PF00096">
    <property type="entry name" value="zf-C2H2"/>
    <property type="match status" value="2"/>
</dbReference>